<feature type="transmembrane region" description="Helical" evidence="9">
    <location>
        <begin position="103"/>
        <end position="125"/>
    </location>
</feature>
<evidence type="ECO:0000259" key="10">
    <source>
        <dbReference type="PROSITE" id="PS50850"/>
    </source>
</evidence>
<feature type="transmembrane region" description="Helical" evidence="9">
    <location>
        <begin position="131"/>
        <end position="149"/>
    </location>
</feature>
<dbReference type="InterPro" id="IPR020846">
    <property type="entry name" value="MFS_dom"/>
</dbReference>
<dbReference type="InterPro" id="IPR004638">
    <property type="entry name" value="EmrB-like"/>
</dbReference>
<evidence type="ECO:0000256" key="4">
    <source>
        <dbReference type="ARBA" id="ARBA00022475"/>
    </source>
</evidence>
<dbReference type="InterPro" id="IPR036259">
    <property type="entry name" value="MFS_trans_sf"/>
</dbReference>
<dbReference type="PANTHER" id="PTHR42718:SF9">
    <property type="entry name" value="MAJOR FACILITATOR SUPERFAMILY MULTIDRUG TRANSPORTER MFSC"/>
    <property type="match status" value="1"/>
</dbReference>
<accession>A0A4P7GPP8</accession>
<dbReference type="KEGG" id="noy:EXE57_16970"/>
<feature type="transmembrane region" description="Helical" evidence="9">
    <location>
        <begin position="216"/>
        <end position="236"/>
    </location>
</feature>
<dbReference type="PANTHER" id="PTHR42718">
    <property type="entry name" value="MAJOR FACILITATOR SUPERFAMILY MULTIDRUG TRANSPORTER MFSC"/>
    <property type="match status" value="1"/>
</dbReference>
<evidence type="ECO:0000256" key="1">
    <source>
        <dbReference type="ARBA" id="ARBA00004651"/>
    </source>
</evidence>
<feature type="transmembrane region" description="Helical" evidence="9">
    <location>
        <begin position="460"/>
        <end position="482"/>
    </location>
</feature>
<evidence type="ECO:0000256" key="7">
    <source>
        <dbReference type="ARBA" id="ARBA00023136"/>
    </source>
</evidence>
<feature type="transmembrane region" description="Helical" evidence="9">
    <location>
        <begin position="71"/>
        <end position="91"/>
    </location>
</feature>
<dbReference type="Pfam" id="PF07690">
    <property type="entry name" value="MFS_1"/>
    <property type="match status" value="1"/>
</dbReference>
<feature type="transmembrane region" description="Helical" evidence="9">
    <location>
        <begin position="248"/>
        <end position="267"/>
    </location>
</feature>
<feature type="region of interest" description="Disordered" evidence="8">
    <location>
        <begin position="1"/>
        <end position="25"/>
    </location>
</feature>
<protein>
    <submittedName>
        <fullName evidence="11">DHA2 family efflux MFS transporter permease subunit</fullName>
    </submittedName>
</protein>
<evidence type="ECO:0000256" key="5">
    <source>
        <dbReference type="ARBA" id="ARBA00022692"/>
    </source>
</evidence>
<dbReference type="Gene3D" id="1.20.1720.10">
    <property type="entry name" value="Multidrug resistance protein D"/>
    <property type="match status" value="1"/>
</dbReference>
<feature type="transmembrane region" description="Helical" evidence="9">
    <location>
        <begin position="185"/>
        <end position="204"/>
    </location>
</feature>
<dbReference type="Proteomes" id="UP000294894">
    <property type="component" value="Chromosome"/>
</dbReference>
<dbReference type="InterPro" id="IPR011701">
    <property type="entry name" value="MFS"/>
</dbReference>
<evidence type="ECO:0000256" key="2">
    <source>
        <dbReference type="ARBA" id="ARBA00008537"/>
    </source>
</evidence>
<dbReference type="SUPFAM" id="SSF103473">
    <property type="entry name" value="MFS general substrate transporter"/>
    <property type="match status" value="1"/>
</dbReference>
<dbReference type="AlphaFoldDB" id="A0A4P7GPP8"/>
<keyword evidence="5 9" id="KW-0812">Transmembrane</keyword>
<feature type="transmembrane region" description="Helical" evidence="9">
    <location>
        <begin position="161"/>
        <end position="179"/>
    </location>
</feature>
<dbReference type="Gene3D" id="1.20.1250.20">
    <property type="entry name" value="MFS general substrate transporter like domains"/>
    <property type="match status" value="1"/>
</dbReference>
<comment type="subcellular location">
    <subcellularLocation>
        <location evidence="1">Cell membrane</location>
        <topology evidence="1">Multi-pass membrane protein</topology>
    </subcellularLocation>
</comment>
<feature type="compositionally biased region" description="Acidic residues" evidence="8">
    <location>
        <begin position="489"/>
        <end position="505"/>
    </location>
</feature>
<dbReference type="CDD" id="cd17503">
    <property type="entry name" value="MFS_LmrB_MDR_like"/>
    <property type="match status" value="1"/>
</dbReference>
<organism evidence="11 12">
    <name type="scientific">Nocardioides euryhalodurans</name>
    <dbReference type="NCBI Taxonomy" id="2518370"/>
    <lineage>
        <taxon>Bacteria</taxon>
        <taxon>Bacillati</taxon>
        <taxon>Actinomycetota</taxon>
        <taxon>Actinomycetes</taxon>
        <taxon>Propionibacteriales</taxon>
        <taxon>Nocardioidaceae</taxon>
        <taxon>Nocardioides</taxon>
    </lineage>
</organism>
<dbReference type="PROSITE" id="PS50850">
    <property type="entry name" value="MFS"/>
    <property type="match status" value="1"/>
</dbReference>
<comment type="similarity">
    <text evidence="2">Belongs to the major facilitator superfamily. EmrB family.</text>
</comment>
<evidence type="ECO:0000313" key="11">
    <source>
        <dbReference type="EMBL" id="QBR93781.1"/>
    </source>
</evidence>
<keyword evidence="7 9" id="KW-0472">Membrane</keyword>
<dbReference type="GO" id="GO:0022857">
    <property type="term" value="F:transmembrane transporter activity"/>
    <property type="evidence" value="ECO:0007669"/>
    <property type="project" value="InterPro"/>
</dbReference>
<evidence type="ECO:0000256" key="3">
    <source>
        <dbReference type="ARBA" id="ARBA00022448"/>
    </source>
</evidence>
<feature type="region of interest" description="Disordered" evidence="8">
    <location>
        <begin position="488"/>
        <end position="511"/>
    </location>
</feature>
<dbReference type="NCBIfam" id="TIGR00711">
    <property type="entry name" value="efflux_EmrB"/>
    <property type="match status" value="1"/>
</dbReference>
<evidence type="ECO:0000256" key="8">
    <source>
        <dbReference type="SAM" id="MobiDB-lite"/>
    </source>
</evidence>
<evidence type="ECO:0000256" key="9">
    <source>
        <dbReference type="SAM" id="Phobius"/>
    </source>
</evidence>
<feature type="transmembrane region" description="Helical" evidence="9">
    <location>
        <begin position="33"/>
        <end position="51"/>
    </location>
</feature>
<dbReference type="PRINTS" id="PR01036">
    <property type="entry name" value="TCRTETB"/>
</dbReference>
<dbReference type="EMBL" id="CP038267">
    <property type="protein sequence ID" value="QBR93781.1"/>
    <property type="molecule type" value="Genomic_DNA"/>
</dbReference>
<feature type="transmembrane region" description="Helical" evidence="9">
    <location>
        <begin position="355"/>
        <end position="373"/>
    </location>
</feature>
<dbReference type="GO" id="GO:0005886">
    <property type="term" value="C:plasma membrane"/>
    <property type="evidence" value="ECO:0007669"/>
    <property type="project" value="UniProtKB-SubCell"/>
</dbReference>
<dbReference type="OrthoDB" id="9812221at2"/>
<evidence type="ECO:0000256" key="6">
    <source>
        <dbReference type="ARBA" id="ARBA00022989"/>
    </source>
</evidence>
<keyword evidence="4" id="KW-1003">Cell membrane</keyword>
<feature type="transmembrane region" description="Helical" evidence="9">
    <location>
        <begin position="288"/>
        <end position="314"/>
    </location>
</feature>
<keyword evidence="12" id="KW-1185">Reference proteome</keyword>
<keyword evidence="6 9" id="KW-1133">Transmembrane helix</keyword>
<sequence length="511" mass="53090">MSTTCESDPLGAPVPEHSPTSTTERPVESPYAVLRWLVLATFVVILNETIMVNAIPRLMVELDVSARSAQWLSTAFMLTMAVVIPVTGWFLQRVTTRQAFRTAMGVFLLGTLVSALAPTFGVLVAGRIVQAAGTAVMLPLLMTTLMTIVPVHDRGRVMGNVSLAISVAPALGPAVSGVVLQFASWRWLFGLVLPVAALITWFSLRKLTDVGETRPARLDVPSVVLAALGFGTLVYGLSQIGAESGSTVPAPALVGAGLVVVGIFLLRQRLLQRRDTPLLDLRVLSHRTYAVGVTVQSVSFLAMMGAMILLPLYLQELRGLSPLQTGLLVAPGGIAMGLLGPRVGRVFDRVGARPLVVPGAIGVVAGLAVLSRVGETTPYALVLGAHVLLMVSLAALFTPVFTLSLGALPPHLYSHGSSFLGTTQQVSAAIGTAVSVTVLSSRTNALLDAGAAPSAAFVGGVQWAFGAAALISVVVVGLVLLLPARAPSEDEDAAGGGDETLEVSEGDPTLA</sequence>
<keyword evidence="3" id="KW-0813">Transport</keyword>
<proteinExistence type="inferred from homology"/>
<reference evidence="11 12" key="1">
    <citation type="submission" date="2019-03" db="EMBL/GenBank/DDBJ databases">
        <title>Three New Species of Nocardioides, Nocardioides euryhalodurans sp. nov., Nocardioides seonyuensis sp. nov. and Nocardioides eburneoflavus sp. nov., Iolated from Soil.</title>
        <authorList>
            <person name="Roh S.G."/>
            <person name="Lee C."/>
            <person name="Kim M.-K."/>
            <person name="Kim S.B."/>
        </authorList>
    </citation>
    <scope>NUCLEOTIDE SEQUENCE [LARGE SCALE GENOMIC DNA]</scope>
    <source>
        <strain evidence="11 12">MMS17-SY117</strain>
    </source>
</reference>
<name>A0A4P7GPP8_9ACTN</name>
<feature type="domain" description="Major facilitator superfamily (MFS) profile" evidence="10">
    <location>
        <begin position="33"/>
        <end position="487"/>
    </location>
</feature>
<evidence type="ECO:0000313" key="12">
    <source>
        <dbReference type="Proteomes" id="UP000294894"/>
    </source>
</evidence>
<gene>
    <name evidence="11" type="ORF">EXE57_16970</name>
</gene>
<feature type="transmembrane region" description="Helical" evidence="9">
    <location>
        <begin position="379"/>
        <end position="407"/>
    </location>
</feature>